<gene>
    <name evidence="1" type="ORF">SEMRO_1350_G265170.1</name>
</gene>
<keyword evidence="2" id="KW-1185">Reference proteome</keyword>
<dbReference type="AlphaFoldDB" id="A0A9N8EKB2"/>
<keyword evidence="1" id="KW-0418">Kinase</keyword>
<feature type="non-terminal residue" evidence="1">
    <location>
        <position position="1"/>
    </location>
</feature>
<protein>
    <submittedName>
        <fullName evidence="1">Cyclin-Dependent Kinase (Partial)</fullName>
    </submittedName>
</protein>
<dbReference type="OrthoDB" id="54998at2759"/>
<reference evidence="1" key="1">
    <citation type="submission" date="2020-06" db="EMBL/GenBank/DDBJ databases">
        <authorList>
            <consortium name="Plant Systems Biology data submission"/>
        </authorList>
    </citation>
    <scope>NUCLEOTIDE SEQUENCE</scope>
    <source>
        <strain evidence="1">D6</strain>
    </source>
</reference>
<dbReference type="GO" id="GO:0016301">
    <property type="term" value="F:kinase activity"/>
    <property type="evidence" value="ECO:0007669"/>
    <property type="project" value="UniProtKB-KW"/>
</dbReference>
<name>A0A9N8EKB2_9STRA</name>
<sequence>TLQDDLEGTSLRALIVADDKDETKQWTFPPLSTQLLQSAFGGRSIALVGDSTLFYTAQWMHRLMDSSSNNNAIPNHLLESLPHRNLSNAFDAITDYFTHSNHTRYDTTSFSTQLPTATNTTGHILWKGFRGTNQRKNCLFDQYVWPSILNPQLSPGNTNNTIRTPDILIANWGLHMFYRAILKPCNVDMWFHYEDWLHKVVQVAQQTGTVQLLLFKTTNLICHNLTQQQQSTKQAKCREKLQHFQNEMTTLTESDIQRYCENGLMLDRSARALNSRLERFVRALQPPPGLTVAIYNDYDLEDCRYTADNDGIHFHPLQLPRIRYMAHLIQCLYDPNNNNNNTSSTAAMTRT</sequence>
<keyword evidence="1" id="KW-0808">Transferase</keyword>
<proteinExistence type="predicted"/>
<evidence type="ECO:0000313" key="2">
    <source>
        <dbReference type="Proteomes" id="UP001153069"/>
    </source>
</evidence>
<organism evidence="1 2">
    <name type="scientific">Seminavis robusta</name>
    <dbReference type="NCBI Taxonomy" id="568900"/>
    <lineage>
        <taxon>Eukaryota</taxon>
        <taxon>Sar</taxon>
        <taxon>Stramenopiles</taxon>
        <taxon>Ochrophyta</taxon>
        <taxon>Bacillariophyta</taxon>
        <taxon>Bacillariophyceae</taxon>
        <taxon>Bacillariophycidae</taxon>
        <taxon>Naviculales</taxon>
        <taxon>Naviculaceae</taxon>
        <taxon>Seminavis</taxon>
    </lineage>
</organism>
<comment type="caution">
    <text evidence="1">The sequence shown here is derived from an EMBL/GenBank/DDBJ whole genome shotgun (WGS) entry which is preliminary data.</text>
</comment>
<evidence type="ECO:0000313" key="1">
    <source>
        <dbReference type="EMBL" id="CAB9522861.1"/>
    </source>
</evidence>
<accession>A0A9N8EKB2</accession>
<dbReference type="Proteomes" id="UP001153069">
    <property type="component" value="Unassembled WGS sequence"/>
</dbReference>
<dbReference type="EMBL" id="CAICTM010001348">
    <property type="protein sequence ID" value="CAB9522861.1"/>
    <property type="molecule type" value="Genomic_DNA"/>
</dbReference>